<reference evidence="14 15" key="2">
    <citation type="submission" date="2019-05" db="EMBL/GenBank/DDBJ databases">
        <title>Genome evolution of the obligate endosymbiont Buchnera aphidicola.</title>
        <authorList>
            <person name="Moran N.A."/>
        </authorList>
    </citation>
    <scope>NUCLEOTIDE SEQUENCE [LARGE SCALE GENOMIC DNA]</scope>
    <source>
        <strain evidence="14 15">Aar</strain>
    </source>
</reference>
<evidence type="ECO:0000256" key="11">
    <source>
        <dbReference type="ARBA" id="ARBA00023146"/>
    </source>
</evidence>
<feature type="binding site" evidence="12">
    <location>
        <position position="28"/>
    </location>
    <ligand>
        <name>Zn(2+)</name>
        <dbReference type="ChEBI" id="CHEBI:29105"/>
    </ligand>
</feature>
<evidence type="ECO:0000256" key="7">
    <source>
        <dbReference type="ARBA" id="ARBA00022741"/>
    </source>
</evidence>
<feature type="binding site" evidence="12">
    <location>
        <position position="269"/>
    </location>
    <ligand>
        <name>ATP</name>
        <dbReference type="ChEBI" id="CHEBI:30616"/>
    </ligand>
</feature>
<evidence type="ECO:0000256" key="12">
    <source>
        <dbReference type="HAMAP-Rule" id="MF_00041"/>
    </source>
</evidence>
<keyword evidence="6 12" id="KW-0479">Metal-binding</keyword>
<dbReference type="Gene3D" id="3.40.50.620">
    <property type="entry name" value="HUPs"/>
    <property type="match status" value="1"/>
</dbReference>
<name>A0A4D6XND2_9GAMM</name>
<keyword evidence="11 12" id="KW-0030">Aminoacyl-tRNA synthetase</keyword>
<gene>
    <name evidence="12" type="primary">cysS</name>
    <name evidence="14" type="ORF">D9V59_02445</name>
</gene>
<reference evidence="14 15" key="1">
    <citation type="submission" date="2018-12" db="EMBL/GenBank/DDBJ databases">
        <authorList>
            <person name="Chong R.A."/>
        </authorList>
    </citation>
    <scope>NUCLEOTIDE SEQUENCE [LARGE SCALE GENOMIC DNA]</scope>
    <source>
        <strain evidence="14 15">Aar</strain>
    </source>
</reference>
<dbReference type="AlphaFoldDB" id="A0A4D6XND2"/>
<evidence type="ECO:0000313" key="15">
    <source>
        <dbReference type="Proteomes" id="UP000298654"/>
    </source>
</evidence>
<dbReference type="RefSeq" id="WP_158364760.1">
    <property type="nucleotide sequence ID" value="NZ_CP034900.1"/>
</dbReference>
<feature type="domain" description="Cysteinyl-tRNA synthetase class Ia DALR" evidence="13">
    <location>
        <begin position="341"/>
        <end position="402"/>
    </location>
</feature>
<feature type="short sequence motif" description="'KMSKS' region" evidence="12">
    <location>
        <begin position="266"/>
        <end position="270"/>
    </location>
</feature>
<protein>
    <recommendedName>
        <fullName evidence="12">Cysteine--tRNA ligase</fullName>
        <ecNumber evidence="12">6.1.1.16</ecNumber>
    </recommendedName>
    <alternativeName>
        <fullName evidence="12">Cysteinyl-tRNA synthetase</fullName>
        <shortName evidence="12">CysRS</shortName>
    </alternativeName>
</protein>
<comment type="cofactor">
    <cofactor evidence="12">
        <name>Zn(2+)</name>
        <dbReference type="ChEBI" id="CHEBI:29105"/>
    </cofactor>
    <text evidence="12">Binds 1 zinc ion per subunit.</text>
</comment>
<evidence type="ECO:0000256" key="1">
    <source>
        <dbReference type="ARBA" id="ARBA00004496"/>
    </source>
</evidence>
<dbReference type="GO" id="GO:0008270">
    <property type="term" value="F:zinc ion binding"/>
    <property type="evidence" value="ECO:0007669"/>
    <property type="project" value="UniProtKB-UniRule"/>
</dbReference>
<accession>A0A4D6XND2</accession>
<dbReference type="GO" id="GO:0005524">
    <property type="term" value="F:ATP binding"/>
    <property type="evidence" value="ECO:0007669"/>
    <property type="project" value="UniProtKB-UniRule"/>
</dbReference>
<keyword evidence="9 12" id="KW-0067">ATP-binding</keyword>
<dbReference type="Pfam" id="PF01406">
    <property type="entry name" value="tRNA-synt_1e"/>
    <property type="match status" value="1"/>
</dbReference>
<evidence type="ECO:0000259" key="13">
    <source>
        <dbReference type="SMART" id="SM00840"/>
    </source>
</evidence>
<dbReference type="SMART" id="SM00840">
    <property type="entry name" value="DALR_2"/>
    <property type="match status" value="1"/>
</dbReference>
<keyword evidence="5 12" id="KW-0436">Ligase</keyword>
<evidence type="ECO:0000256" key="2">
    <source>
        <dbReference type="ARBA" id="ARBA00005594"/>
    </source>
</evidence>
<dbReference type="EMBL" id="CP034900">
    <property type="protein sequence ID" value="QCI16140.1"/>
    <property type="molecule type" value="Genomic_DNA"/>
</dbReference>
<feature type="binding site" evidence="12">
    <location>
        <position position="238"/>
    </location>
    <ligand>
        <name>Zn(2+)</name>
        <dbReference type="ChEBI" id="CHEBI:29105"/>
    </ligand>
</feature>
<feature type="short sequence motif" description="'HIGH' region" evidence="12">
    <location>
        <begin position="30"/>
        <end position="40"/>
    </location>
</feature>
<dbReference type="PANTHER" id="PTHR10890">
    <property type="entry name" value="CYSTEINYL-TRNA SYNTHETASE"/>
    <property type="match status" value="1"/>
</dbReference>
<dbReference type="Proteomes" id="UP000298654">
    <property type="component" value="Chromosome"/>
</dbReference>
<evidence type="ECO:0000256" key="9">
    <source>
        <dbReference type="ARBA" id="ARBA00022840"/>
    </source>
</evidence>
<dbReference type="HAMAP" id="MF_00041">
    <property type="entry name" value="Cys_tRNA_synth"/>
    <property type="match status" value="1"/>
</dbReference>
<dbReference type="PRINTS" id="PR00983">
    <property type="entry name" value="TRNASYNTHCYS"/>
</dbReference>
<evidence type="ECO:0000313" key="14">
    <source>
        <dbReference type="EMBL" id="QCI16140.1"/>
    </source>
</evidence>
<evidence type="ECO:0000256" key="3">
    <source>
        <dbReference type="ARBA" id="ARBA00011245"/>
    </source>
</evidence>
<comment type="subcellular location">
    <subcellularLocation>
        <location evidence="1 12">Cytoplasm</location>
    </subcellularLocation>
</comment>
<organism evidence="14 15">
    <name type="scientific">Buchnera aphidicola</name>
    <name type="common">Artemisaphis artemisicola</name>
    <dbReference type="NCBI Taxonomy" id="1241836"/>
    <lineage>
        <taxon>Bacteria</taxon>
        <taxon>Pseudomonadati</taxon>
        <taxon>Pseudomonadota</taxon>
        <taxon>Gammaproteobacteria</taxon>
        <taxon>Enterobacterales</taxon>
        <taxon>Erwiniaceae</taxon>
        <taxon>Buchnera</taxon>
    </lineage>
</organism>
<comment type="subunit">
    <text evidence="3 12">Monomer.</text>
</comment>
<dbReference type="InterPro" id="IPR014729">
    <property type="entry name" value="Rossmann-like_a/b/a_fold"/>
</dbReference>
<feature type="binding site" evidence="12">
    <location>
        <position position="234"/>
    </location>
    <ligand>
        <name>Zn(2+)</name>
        <dbReference type="ChEBI" id="CHEBI:29105"/>
    </ligand>
</feature>
<dbReference type="SUPFAM" id="SSF47323">
    <property type="entry name" value="Anticodon-binding domain of a subclass of class I aminoacyl-tRNA synthetases"/>
    <property type="match status" value="1"/>
</dbReference>
<comment type="catalytic activity">
    <reaction evidence="12">
        <text>tRNA(Cys) + L-cysteine + ATP = L-cysteinyl-tRNA(Cys) + AMP + diphosphate</text>
        <dbReference type="Rhea" id="RHEA:17773"/>
        <dbReference type="Rhea" id="RHEA-COMP:9661"/>
        <dbReference type="Rhea" id="RHEA-COMP:9679"/>
        <dbReference type="ChEBI" id="CHEBI:30616"/>
        <dbReference type="ChEBI" id="CHEBI:33019"/>
        <dbReference type="ChEBI" id="CHEBI:35235"/>
        <dbReference type="ChEBI" id="CHEBI:78442"/>
        <dbReference type="ChEBI" id="CHEBI:78517"/>
        <dbReference type="ChEBI" id="CHEBI:456215"/>
        <dbReference type="EC" id="6.1.1.16"/>
    </reaction>
</comment>
<dbReference type="FunFam" id="3.40.50.620:FF:000009">
    <property type="entry name" value="Cysteine--tRNA ligase"/>
    <property type="match status" value="1"/>
</dbReference>
<sequence length="461" mass="54059">MLKIFNTFTKKKESFKTILKNKINLYVCGVTVYDLCHIGHGRTFVIFDMIVRYFRSCGFKVNYIRNITDIDDKIISRSIIQNTKIDVFTTSMIKEMHKDFFLLGILPPDQEPRVTDYIDDIIKIIQKLIKSKNAYINHKGDVIFSVNSDHNYGKLSRQSLTLLKSGIRIPSNDMKKNPLDFVLWKISSNKEHSWNSPWGKGRPGWHIECSAITNVFFKNSIDIHGGGSDLIFPHHENERSQSISFNKESKINFWMHTGVVITNNQKMSKSLGNTYLIRDLLKHYDAEVLRYFFLSTHYRHPIHFSKGSLNQAYISLKYLYEALYEILPLCNDEEGMNFELQFYDSINNDFNTPEVFLVFFKIARQINFFKKRNTLKSSKFAFRLISLANRLGFLLQDPEVFLQQKNLLNSSVIKEIEFLIEKRNIARQSKLWKEADNIRKKLASLDVVLKDLSNKTIWRKK</sequence>
<dbReference type="Pfam" id="PF23493">
    <property type="entry name" value="CysS_C"/>
    <property type="match status" value="1"/>
</dbReference>
<dbReference type="InterPro" id="IPR024909">
    <property type="entry name" value="Cys-tRNA/MSH_ligase"/>
</dbReference>
<evidence type="ECO:0000256" key="5">
    <source>
        <dbReference type="ARBA" id="ARBA00022598"/>
    </source>
</evidence>
<dbReference type="InterPro" id="IPR015273">
    <property type="entry name" value="Cys-tRNA-synt_Ia_DALR"/>
</dbReference>
<dbReference type="NCBIfam" id="TIGR00435">
    <property type="entry name" value="cysS"/>
    <property type="match status" value="1"/>
</dbReference>
<dbReference type="OrthoDB" id="9815130at2"/>
<proteinExistence type="inferred from homology"/>
<dbReference type="InterPro" id="IPR015803">
    <property type="entry name" value="Cys-tRNA-ligase"/>
</dbReference>
<evidence type="ECO:0000256" key="6">
    <source>
        <dbReference type="ARBA" id="ARBA00022723"/>
    </source>
</evidence>
<dbReference type="InterPro" id="IPR056411">
    <property type="entry name" value="CysS_C"/>
</dbReference>
<evidence type="ECO:0000256" key="4">
    <source>
        <dbReference type="ARBA" id="ARBA00022490"/>
    </source>
</evidence>
<evidence type="ECO:0000256" key="8">
    <source>
        <dbReference type="ARBA" id="ARBA00022833"/>
    </source>
</evidence>
<dbReference type="SUPFAM" id="SSF52374">
    <property type="entry name" value="Nucleotidylyl transferase"/>
    <property type="match status" value="1"/>
</dbReference>
<dbReference type="Pfam" id="PF09190">
    <property type="entry name" value="DALR_2"/>
    <property type="match status" value="1"/>
</dbReference>
<feature type="binding site" evidence="12">
    <location>
        <position position="209"/>
    </location>
    <ligand>
        <name>Zn(2+)</name>
        <dbReference type="ChEBI" id="CHEBI:29105"/>
    </ligand>
</feature>
<keyword evidence="7 12" id="KW-0547">Nucleotide-binding</keyword>
<dbReference type="CDD" id="cd07963">
    <property type="entry name" value="Anticodon_Ia_Cys"/>
    <property type="match status" value="1"/>
</dbReference>
<dbReference type="InterPro" id="IPR009080">
    <property type="entry name" value="tRNAsynth_Ia_anticodon-bd"/>
</dbReference>
<dbReference type="GO" id="GO:0004817">
    <property type="term" value="F:cysteine-tRNA ligase activity"/>
    <property type="evidence" value="ECO:0007669"/>
    <property type="project" value="UniProtKB-UniRule"/>
</dbReference>
<dbReference type="Gene3D" id="1.20.120.1910">
    <property type="entry name" value="Cysteine-tRNA ligase, C-terminal anti-codon recognition domain"/>
    <property type="match status" value="1"/>
</dbReference>
<comment type="similarity">
    <text evidence="2 12">Belongs to the class-I aminoacyl-tRNA synthetase family.</text>
</comment>
<keyword evidence="4 12" id="KW-0963">Cytoplasm</keyword>
<dbReference type="CDD" id="cd00672">
    <property type="entry name" value="CysRS_core"/>
    <property type="match status" value="1"/>
</dbReference>
<dbReference type="GO" id="GO:0005829">
    <property type="term" value="C:cytosol"/>
    <property type="evidence" value="ECO:0007669"/>
    <property type="project" value="TreeGrafter"/>
</dbReference>
<dbReference type="GO" id="GO:0006423">
    <property type="term" value="P:cysteinyl-tRNA aminoacylation"/>
    <property type="evidence" value="ECO:0007669"/>
    <property type="project" value="UniProtKB-UniRule"/>
</dbReference>
<dbReference type="InterPro" id="IPR032678">
    <property type="entry name" value="tRNA-synt_1_cat_dom"/>
</dbReference>
<dbReference type="EC" id="6.1.1.16" evidence="12"/>
<keyword evidence="10 12" id="KW-0648">Protein biosynthesis</keyword>
<evidence type="ECO:0000256" key="10">
    <source>
        <dbReference type="ARBA" id="ARBA00022917"/>
    </source>
</evidence>
<dbReference type="PANTHER" id="PTHR10890:SF3">
    <property type="entry name" value="CYSTEINE--TRNA LIGASE, CYTOPLASMIC"/>
    <property type="match status" value="1"/>
</dbReference>
<keyword evidence="8 12" id="KW-0862">Zinc</keyword>